<keyword evidence="7" id="KW-1185">Reference proteome</keyword>
<accession>A0AAE3APC5</accession>
<dbReference type="GO" id="GO:0005829">
    <property type="term" value="C:cytosol"/>
    <property type="evidence" value="ECO:0007669"/>
    <property type="project" value="TreeGrafter"/>
</dbReference>
<evidence type="ECO:0000256" key="2">
    <source>
        <dbReference type="ARBA" id="ARBA00023239"/>
    </source>
</evidence>
<proteinExistence type="predicted"/>
<dbReference type="InterPro" id="IPR004184">
    <property type="entry name" value="PFL_dom"/>
</dbReference>
<gene>
    <name evidence="6" type="ORF">LKD31_11850</name>
</gene>
<keyword evidence="2" id="KW-0456">Lyase</keyword>
<dbReference type="Gene3D" id="3.20.70.20">
    <property type="match status" value="1"/>
</dbReference>
<feature type="domain" description="Glycine radical" evidence="4">
    <location>
        <begin position="628"/>
        <end position="745"/>
    </location>
</feature>
<dbReference type="EMBL" id="JAJEQC010000013">
    <property type="protein sequence ID" value="MCC2137698.1"/>
    <property type="molecule type" value="Genomic_DNA"/>
</dbReference>
<dbReference type="SUPFAM" id="SSF51998">
    <property type="entry name" value="PFL-like glycyl radical enzymes"/>
    <property type="match status" value="1"/>
</dbReference>
<evidence type="ECO:0000313" key="7">
    <source>
        <dbReference type="Proteomes" id="UP001199424"/>
    </source>
</evidence>
<dbReference type="PANTHER" id="PTHR43641">
    <property type="entry name" value="FORMATE ACETYLTRANSFERASE 3-RELATED"/>
    <property type="match status" value="1"/>
</dbReference>
<evidence type="ECO:0000256" key="3">
    <source>
        <dbReference type="PROSITE-ProRule" id="PRU00493"/>
    </source>
</evidence>
<dbReference type="PROSITE" id="PS51554">
    <property type="entry name" value="PFL"/>
    <property type="match status" value="1"/>
</dbReference>
<protein>
    <recommendedName>
        <fullName evidence="8">Pyruvate formate-lyase</fullName>
    </recommendedName>
</protein>
<name>A0AAE3APC5_9FIRM</name>
<dbReference type="Proteomes" id="UP001199424">
    <property type="component" value="Unassembled WGS sequence"/>
</dbReference>
<evidence type="ECO:0000256" key="1">
    <source>
        <dbReference type="ARBA" id="ARBA00022818"/>
    </source>
</evidence>
<dbReference type="InterPro" id="IPR001150">
    <property type="entry name" value="Gly_radical"/>
</dbReference>
<dbReference type="InterPro" id="IPR051215">
    <property type="entry name" value="GRE"/>
</dbReference>
<feature type="modified residue" description="Glycine radical" evidence="3">
    <location>
        <position position="721"/>
    </location>
</feature>
<dbReference type="GO" id="GO:0016829">
    <property type="term" value="F:lyase activity"/>
    <property type="evidence" value="ECO:0007669"/>
    <property type="project" value="UniProtKB-KW"/>
</dbReference>
<reference evidence="6" key="1">
    <citation type="submission" date="2021-10" db="EMBL/GenBank/DDBJ databases">
        <title>Anaerobic single-cell dispensing facilitates the cultivation of human gut bacteria.</title>
        <authorList>
            <person name="Afrizal A."/>
        </authorList>
    </citation>
    <scope>NUCLEOTIDE SEQUENCE</scope>
    <source>
        <strain evidence="6">CLA-AA-H250</strain>
    </source>
</reference>
<comment type="caution">
    <text evidence="6">The sequence shown here is derived from an EMBL/GenBank/DDBJ whole genome shotgun (WGS) entry which is preliminary data.</text>
</comment>
<sequence>MFKTDVQKLRNALEFTRVYKENANDIYLREAACMDFQLRHILVPMDENDGIAGRYEHDFVGFSSQVGGIYTYYFNEHEFLNAYMACKQNGEITAAEDYALQAVQAYWHEENTARKVELEFSKRYGYVPSKAFPGAGVGNCDCRVAGTNLDFEKLIRLGFDGLDQEIDRAAEVNGASSFYTALKLWIESLRGACERYREQALVLAEKAETEEAKTRFTKLAEALLNIQHSTPKTFLEGVQLMWIYAVSSDIMNYSRMDDYLGPLYAADIDAGRITEEEAVQTVLYLYKHFKEINKIHDCRVIIGGVGRKHRKEADRLAIVIMEASRRFRETVPQLTLRYYSDMDETVFRKAMEVNAEGTTFPIIYSDETNVPAVEKVFGVSHEEAEQYVPFGCGEYVIVGYSVGTPNNGINVLKALEIALHNGLDFYQNVSCGEKTGDPAQFDTFEKLYDAVLAQLKPTIDRFAVHKYLNYKIAGENAPYLHLSLLLNDCIARGKATFEGGVRYLNASSEMFGIISCADSLTAIKTLVYDEKKLTLPELIDVLDHDFEGHDDIRRMCLSAPKYGNDDDTADDIATRLFTDIADLTMAAGKAAGLDHYNIVSVNNSMSAEWGNFCAASACGRKAGSPMANANGASIGADKCGITALLNSMSKFDNTKHVGVINNVRFTKELFKGSMDKVEAVLKAFYDNDGVQTNLCVIGKDDLENAMVHPENYQNLLVRIGGFSARFVTLNPIVQREIIERTTYGA</sequence>
<keyword evidence="1 3" id="KW-0556">Organic radical</keyword>
<evidence type="ECO:0008006" key="8">
    <source>
        <dbReference type="Google" id="ProtNLM"/>
    </source>
</evidence>
<dbReference type="Pfam" id="PF01228">
    <property type="entry name" value="Gly_radical"/>
    <property type="match status" value="1"/>
</dbReference>
<evidence type="ECO:0000259" key="4">
    <source>
        <dbReference type="PROSITE" id="PS51149"/>
    </source>
</evidence>
<feature type="domain" description="PFL" evidence="5">
    <location>
        <begin position="1"/>
        <end position="621"/>
    </location>
</feature>
<evidence type="ECO:0000313" key="6">
    <source>
        <dbReference type="EMBL" id="MCC2137698.1"/>
    </source>
</evidence>
<dbReference type="RefSeq" id="WP_308449859.1">
    <property type="nucleotide sequence ID" value="NZ_JAJEQC010000013.1"/>
</dbReference>
<dbReference type="PROSITE" id="PS51149">
    <property type="entry name" value="GLY_RADICAL_2"/>
    <property type="match status" value="1"/>
</dbReference>
<dbReference type="Pfam" id="PF02901">
    <property type="entry name" value="PFL-like"/>
    <property type="match status" value="1"/>
</dbReference>
<dbReference type="AlphaFoldDB" id="A0AAE3APC5"/>
<organism evidence="6 7">
    <name type="scientific">Hominenteromicrobium mulieris</name>
    <dbReference type="NCBI Taxonomy" id="2885357"/>
    <lineage>
        <taxon>Bacteria</taxon>
        <taxon>Bacillati</taxon>
        <taxon>Bacillota</taxon>
        <taxon>Clostridia</taxon>
        <taxon>Eubacteriales</taxon>
        <taxon>Oscillospiraceae</taxon>
        <taxon>Hominenteromicrobium</taxon>
    </lineage>
</organism>
<dbReference type="PANTHER" id="PTHR43641:SF2">
    <property type="entry name" value="DEHYDRATASE YBIW-RELATED"/>
    <property type="match status" value="1"/>
</dbReference>
<evidence type="ECO:0000259" key="5">
    <source>
        <dbReference type="PROSITE" id="PS51554"/>
    </source>
</evidence>